<gene>
    <name evidence="3" type="ORF">BKA14_001001</name>
</gene>
<feature type="region of interest" description="Disordered" evidence="1">
    <location>
        <begin position="103"/>
        <end position="126"/>
    </location>
</feature>
<evidence type="ECO:0000256" key="1">
    <source>
        <dbReference type="SAM" id="MobiDB-lite"/>
    </source>
</evidence>
<keyword evidence="4" id="KW-1185">Reference proteome</keyword>
<dbReference type="EMBL" id="JACHMF010000001">
    <property type="protein sequence ID" value="MBB4690853.1"/>
    <property type="molecule type" value="Genomic_DNA"/>
</dbReference>
<comment type="caution">
    <text evidence="3">The sequence shown here is derived from an EMBL/GenBank/DDBJ whole genome shotgun (WGS) entry which is preliminary data.</text>
</comment>
<organism evidence="3 4">
    <name type="scientific">Paractinoplanes abujensis</name>
    <dbReference type="NCBI Taxonomy" id="882441"/>
    <lineage>
        <taxon>Bacteria</taxon>
        <taxon>Bacillati</taxon>
        <taxon>Actinomycetota</taxon>
        <taxon>Actinomycetes</taxon>
        <taxon>Micromonosporales</taxon>
        <taxon>Micromonosporaceae</taxon>
        <taxon>Paractinoplanes</taxon>
    </lineage>
</organism>
<reference evidence="3 4" key="1">
    <citation type="submission" date="2020-08" db="EMBL/GenBank/DDBJ databases">
        <title>Sequencing the genomes of 1000 actinobacteria strains.</title>
        <authorList>
            <person name="Klenk H.-P."/>
        </authorList>
    </citation>
    <scope>NUCLEOTIDE SEQUENCE [LARGE SCALE GENOMIC DNA]</scope>
    <source>
        <strain evidence="3 4">DSM 45518</strain>
    </source>
</reference>
<name>A0A7W7CLS9_9ACTN</name>
<dbReference type="SUPFAM" id="SSF52091">
    <property type="entry name" value="SpoIIaa-like"/>
    <property type="match status" value="1"/>
</dbReference>
<proteinExistence type="predicted"/>
<dbReference type="InterPro" id="IPR002645">
    <property type="entry name" value="STAS_dom"/>
</dbReference>
<accession>A0A7W7CLS9</accession>
<evidence type="ECO:0000313" key="3">
    <source>
        <dbReference type="EMBL" id="MBB4690853.1"/>
    </source>
</evidence>
<feature type="domain" description="STAS" evidence="2">
    <location>
        <begin position="19"/>
        <end position="101"/>
    </location>
</feature>
<dbReference type="InterPro" id="IPR058548">
    <property type="entry name" value="MlaB-like_STAS"/>
</dbReference>
<dbReference type="PROSITE" id="PS50801">
    <property type="entry name" value="STAS"/>
    <property type="match status" value="1"/>
</dbReference>
<evidence type="ECO:0000313" key="4">
    <source>
        <dbReference type="Proteomes" id="UP000542742"/>
    </source>
</evidence>
<dbReference type="Gene3D" id="3.30.750.24">
    <property type="entry name" value="STAS domain"/>
    <property type="match status" value="1"/>
</dbReference>
<dbReference type="RefSeq" id="WP_184949758.1">
    <property type="nucleotide sequence ID" value="NZ_BOMC01000011.1"/>
</dbReference>
<sequence>MSDPRFHLPLAPGEQAGFVALAGSLDGSARDRVRAALGAALAWAGARRRPEVVVDVRAVRLVDAGTIRLLLDAHQAAADAGRALRLVGPRAAVSRAIEAAGAGPRLLPGTSESHEDGDPRLTVPDGADDLARATAERRRTEIDQARIRARIQQQAVDGEVRATRRTLLADLRERLRADPRALVDDRFLALADADTVHTAILMAATIVGSADACELRLDDAAATVRLRSFAEDEFATSRSYPLRDDEGRLLGVLTMRYRTGEPRAGRPKIVVECAEVALAVTGRPDRPAPPG</sequence>
<evidence type="ECO:0000259" key="2">
    <source>
        <dbReference type="PROSITE" id="PS50801"/>
    </source>
</evidence>
<protein>
    <submittedName>
        <fullName evidence="3">Anti-anti-sigma factor</fullName>
    </submittedName>
</protein>
<dbReference type="Pfam" id="PF13466">
    <property type="entry name" value="STAS_2"/>
    <property type="match status" value="1"/>
</dbReference>
<dbReference type="Proteomes" id="UP000542742">
    <property type="component" value="Unassembled WGS sequence"/>
</dbReference>
<dbReference type="AlphaFoldDB" id="A0A7W7CLS9"/>
<dbReference type="InterPro" id="IPR036513">
    <property type="entry name" value="STAS_dom_sf"/>
</dbReference>